<accession>A0AAQ1GJ43</accession>
<dbReference type="RefSeq" id="WP_074985395.1">
    <property type="nucleotide sequence ID" value="NZ_CADFGN010000001.1"/>
</dbReference>
<proteinExistence type="predicted"/>
<evidence type="ECO:0000313" key="2">
    <source>
        <dbReference type="Proteomes" id="UP000183529"/>
    </source>
</evidence>
<sequence length="269" mass="25010">MTNIVGPLPDNLQNGTTADASQVMANLNFIINAINTYGLALADLPGQMLENLSLGSLVGVKPFTQTGTYNPSTNANSALVIGQGAGGAGGGAPAAATGAITLGLGGNAGAFGVLYVPTGVAATSVTIGAGGTGVSGAAGNGGGATSFGLLMQCAGGAGGTYAGPSSGFVGGQNTAAAAVTGSGNIIVSGGGDTARVPAIALNVSNFISGPGASSRFGVGAAAIFNYGPGLTGTGYGSGGSGAASSNGTNAYAGGSGSQGYVLVFEFAGP</sequence>
<gene>
    <name evidence="1" type="ORF">SAMN05216550_113183</name>
</gene>
<evidence type="ECO:0000313" key="1">
    <source>
        <dbReference type="EMBL" id="SEK02520.1"/>
    </source>
</evidence>
<name>A0AAQ1GJ43_9BURK</name>
<organism evidence="1 2">
    <name type="scientific">Paraburkholderia tropica</name>
    <dbReference type="NCBI Taxonomy" id="92647"/>
    <lineage>
        <taxon>Bacteria</taxon>
        <taxon>Pseudomonadati</taxon>
        <taxon>Pseudomonadota</taxon>
        <taxon>Betaproteobacteria</taxon>
        <taxon>Burkholderiales</taxon>
        <taxon>Burkholderiaceae</taxon>
        <taxon>Paraburkholderia</taxon>
    </lineage>
</organism>
<dbReference type="AlphaFoldDB" id="A0AAQ1GJ43"/>
<reference evidence="1 2" key="1">
    <citation type="submission" date="2016-10" db="EMBL/GenBank/DDBJ databases">
        <authorList>
            <person name="Varghese N."/>
            <person name="Submissions S."/>
        </authorList>
    </citation>
    <scope>NUCLEOTIDE SEQUENCE [LARGE SCALE GENOMIC DNA]</scope>
    <source>
        <strain evidence="1 2">LMG 22274</strain>
    </source>
</reference>
<protein>
    <submittedName>
        <fullName evidence="1">Uncharacterized protein</fullName>
    </submittedName>
</protein>
<dbReference type="Proteomes" id="UP000183529">
    <property type="component" value="Unassembled WGS sequence"/>
</dbReference>
<dbReference type="EMBL" id="FNZM01000013">
    <property type="protein sequence ID" value="SEK02520.1"/>
    <property type="molecule type" value="Genomic_DNA"/>
</dbReference>
<comment type="caution">
    <text evidence="1">The sequence shown here is derived from an EMBL/GenBank/DDBJ whole genome shotgun (WGS) entry which is preliminary data.</text>
</comment>